<reference evidence="4 5" key="1">
    <citation type="submission" date="2019-05" db="EMBL/GenBank/DDBJ databases">
        <title>Emergence of the Ug99 lineage of the wheat stem rust pathogen through somatic hybridization.</title>
        <authorList>
            <person name="Li F."/>
            <person name="Upadhyaya N.M."/>
            <person name="Sperschneider J."/>
            <person name="Matny O."/>
            <person name="Nguyen-Phuc H."/>
            <person name="Mago R."/>
            <person name="Raley C."/>
            <person name="Miller M.E."/>
            <person name="Silverstein K.A.T."/>
            <person name="Henningsen E."/>
            <person name="Hirsch C.D."/>
            <person name="Visser B."/>
            <person name="Pretorius Z.A."/>
            <person name="Steffenson B.J."/>
            <person name="Schwessinger B."/>
            <person name="Dodds P.N."/>
            <person name="Figueroa M."/>
        </authorList>
    </citation>
    <scope>NUCLEOTIDE SEQUENCE [LARGE SCALE GENOMIC DNA]</scope>
    <source>
        <strain evidence="3">21-0</strain>
        <strain evidence="2 5">Ug99</strain>
    </source>
</reference>
<feature type="compositionally biased region" description="Basic residues" evidence="1">
    <location>
        <begin position="8"/>
        <end position="18"/>
    </location>
</feature>
<gene>
    <name evidence="3" type="ORF">PGT21_029570</name>
    <name evidence="2" type="ORF">PGTUg99_026925</name>
</gene>
<comment type="caution">
    <text evidence="2">The sequence shown here is derived from an EMBL/GenBank/DDBJ whole genome shotgun (WGS) entry which is preliminary data.</text>
</comment>
<dbReference type="EMBL" id="VSWC01000092">
    <property type="protein sequence ID" value="KAA1091252.1"/>
    <property type="molecule type" value="Genomic_DNA"/>
</dbReference>
<evidence type="ECO:0000313" key="3">
    <source>
        <dbReference type="EMBL" id="KAA1091252.1"/>
    </source>
</evidence>
<accession>A0A5B0MJC7</accession>
<dbReference type="OrthoDB" id="2507853at2759"/>
<feature type="region of interest" description="Disordered" evidence="1">
    <location>
        <begin position="38"/>
        <end position="118"/>
    </location>
</feature>
<name>A0A5B0MJC7_PUCGR</name>
<feature type="region of interest" description="Disordered" evidence="1">
    <location>
        <begin position="1"/>
        <end position="22"/>
    </location>
</feature>
<evidence type="ECO:0000313" key="5">
    <source>
        <dbReference type="Proteomes" id="UP000325313"/>
    </source>
</evidence>
<evidence type="ECO:0000313" key="4">
    <source>
        <dbReference type="Proteomes" id="UP000324748"/>
    </source>
</evidence>
<feature type="region of interest" description="Disordered" evidence="1">
    <location>
        <begin position="354"/>
        <end position="386"/>
    </location>
</feature>
<keyword evidence="4" id="KW-1185">Reference proteome</keyword>
<feature type="compositionally biased region" description="Low complexity" evidence="1">
    <location>
        <begin position="365"/>
        <end position="379"/>
    </location>
</feature>
<sequence length="478" mass="51554">MTSVSTPHQHHHHHHHEYSRKSNNMPALTAYAHPPAHAGWTSLSSKPSALSHTSSSCSGSALAPAASPITQIPGRPRSTISRFERLTKPLSSSASRLKKTKSANNCQLPQQQQQQQQQPDIILATPRPQPAVRGILTKHSSLLNLSPRAPAVVESSPVAVVLEPTIVEPLCLLPSRAQMVTKKVRFSGNPQDGYGRMSSSGCSGQQEGCKALSQGQSQGCMEERCRRAPEPVIETIFLTYSRFAYDRSPIAVDRVFNKSLALPPRTDNNDDLGHGRWRADLLPPSLSESPISLEDCNRLNKHSFPAELAVDLDPTLLPRLSLSPVLQGPADPPPIFVAAHEGPESAASWQISSDLFGPTSHSEDGSTSSSSSQESPTTPAITELMSEPPTILYSDLSHLIRQPPLATAPTPSSTTPFSLSVQNLAHHALANLTLDNLPPPALDQRILTCLPLDNHPISGFGNWNRTQVFGSCDALDGF</sequence>
<dbReference type="AlphaFoldDB" id="A0A5B0MJC7"/>
<dbReference type="Proteomes" id="UP000325313">
    <property type="component" value="Unassembled WGS sequence"/>
</dbReference>
<protein>
    <submittedName>
        <fullName evidence="2">Uncharacterized protein</fullName>
    </submittedName>
</protein>
<dbReference type="Proteomes" id="UP000324748">
    <property type="component" value="Unassembled WGS sequence"/>
</dbReference>
<evidence type="ECO:0000256" key="1">
    <source>
        <dbReference type="SAM" id="MobiDB-lite"/>
    </source>
</evidence>
<dbReference type="EMBL" id="VDEP01000471">
    <property type="protein sequence ID" value="KAA1075900.1"/>
    <property type="molecule type" value="Genomic_DNA"/>
</dbReference>
<organism evidence="2 5">
    <name type="scientific">Puccinia graminis f. sp. tritici</name>
    <dbReference type="NCBI Taxonomy" id="56615"/>
    <lineage>
        <taxon>Eukaryota</taxon>
        <taxon>Fungi</taxon>
        <taxon>Dikarya</taxon>
        <taxon>Basidiomycota</taxon>
        <taxon>Pucciniomycotina</taxon>
        <taxon>Pucciniomycetes</taxon>
        <taxon>Pucciniales</taxon>
        <taxon>Pucciniaceae</taxon>
        <taxon>Puccinia</taxon>
    </lineage>
</organism>
<evidence type="ECO:0000313" key="2">
    <source>
        <dbReference type="EMBL" id="KAA1075900.1"/>
    </source>
</evidence>
<feature type="compositionally biased region" description="Polar residues" evidence="1">
    <location>
        <begin position="41"/>
        <end position="59"/>
    </location>
</feature>
<proteinExistence type="predicted"/>